<dbReference type="GO" id="GO:0005576">
    <property type="term" value="C:extracellular region"/>
    <property type="evidence" value="ECO:0007669"/>
    <property type="project" value="UniProtKB-SubCell"/>
</dbReference>
<keyword evidence="3" id="KW-0732">Signal</keyword>
<feature type="signal peptide" evidence="3">
    <location>
        <begin position="1"/>
        <end position="21"/>
    </location>
</feature>
<feature type="chain" id="PRO_5005518323" evidence="3">
    <location>
        <begin position="22"/>
        <end position="159"/>
    </location>
</feature>
<evidence type="ECO:0000256" key="2">
    <source>
        <dbReference type="ARBA" id="ARBA00022525"/>
    </source>
</evidence>
<dbReference type="AlphaFoldDB" id="A0A0K8RHY7"/>
<keyword evidence="2" id="KW-0964">Secreted</keyword>
<comment type="subcellular location">
    <subcellularLocation>
        <location evidence="1">Secreted</location>
    </subcellularLocation>
</comment>
<dbReference type="CDD" id="cd23501">
    <property type="entry name" value="TSLPI_Salp14_NTD"/>
    <property type="match status" value="1"/>
</dbReference>
<organism evidence="4">
    <name type="scientific">Ixodes ricinus</name>
    <name type="common">Common tick</name>
    <name type="synonym">Acarus ricinus</name>
    <dbReference type="NCBI Taxonomy" id="34613"/>
    <lineage>
        <taxon>Eukaryota</taxon>
        <taxon>Metazoa</taxon>
        <taxon>Ecdysozoa</taxon>
        <taxon>Arthropoda</taxon>
        <taxon>Chelicerata</taxon>
        <taxon>Arachnida</taxon>
        <taxon>Acari</taxon>
        <taxon>Parasitiformes</taxon>
        <taxon>Ixodida</taxon>
        <taxon>Ixodoidea</taxon>
        <taxon>Ixodidae</taxon>
        <taxon>Ixodinae</taxon>
        <taxon>Ixodes</taxon>
    </lineage>
</organism>
<dbReference type="InterPro" id="IPR011694">
    <property type="entry name" value="Ixonnexin-like"/>
</dbReference>
<accession>A0A0K8RHY7</accession>
<dbReference type="Pfam" id="PF07771">
    <property type="entry name" value="TSGP1"/>
    <property type="match status" value="1"/>
</dbReference>
<evidence type="ECO:0000256" key="3">
    <source>
        <dbReference type="SAM" id="SignalP"/>
    </source>
</evidence>
<reference evidence="4" key="1">
    <citation type="submission" date="2012-12" db="EMBL/GenBank/DDBJ databases">
        <title>Identification and characterization of a phenylalanine ammonia-lyase gene family in Isatis indigotica Fort.</title>
        <authorList>
            <person name="Liu Q."/>
            <person name="Chen J."/>
            <person name="Zhou X."/>
            <person name="Di P."/>
            <person name="Xiao Y."/>
            <person name="Xuan H."/>
            <person name="Zhang L."/>
            <person name="Chen W."/>
        </authorList>
    </citation>
    <scope>NUCLEOTIDE SEQUENCE</scope>
    <source>
        <tissue evidence="4">Salivary gland</tissue>
    </source>
</reference>
<name>A0A0K8RHY7_IXORI</name>
<dbReference type="EMBL" id="GADI01003310">
    <property type="protein sequence ID" value="JAA70498.1"/>
    <property type="molecule type" value="mRNA"/>
</dbReference>
<evidence type="ECO:0000313" key="4">
    <source>
        <dbReference type="EMBL" id="JAA70498.1"/>
    </source>
</evidence>
<sequence length="159" mass="17757">MGLTGTTLVLVSLAFFGSAAAHNCQNGTRPASEKNREGCDFYCWNTGTNTWDKFFFEDGQECFYNDGGRGTCQDGSCHLKTHSGGPTDTDDNTPSPTEKPKQIVGVGLLRLIEHARLVQTPSRKPWMISSVWKTTNPGWIFWNRMTRSAWQNQMMSAVQ</sequence>
<evidence type="ECO:0000256" key="1">
    <source>
        <dbReference type="ARBA" id="ARBA00004613"/>
    </source>
</evidence>
<proteinExistence type="evidence at transcript level"/>
<protein>
    <submittedName>
        <fullName evidence="4">Putative basic tail protein</fullName>
    </submittedName>
</protein>